<keyword evidence="1" id="KW-0175">Coiled coil</keyword>
<evidence type="ECO:0000313" key="4">
    <source>
        <dbReference type="Proteomes" id="UP001153321"/>
    </source>
</evidence>
<evidence type="ECO:0000256" key="1">
    <source>
        <dbReference type="SAM" id="Coils"/>
    </source>
</evidence>
<dbReference type="AlphaFoldDB" id="A0A9P0N7E1"/>
<feature type="region of interest" description="Disordered" evidence="2">
    <location>
        <begin position="100"/>
        <end position="130"/>
    </location>
</feature>
<gene>
    <name evidence="3" type="ORF">SPLIT_LOCUS13205</name>
</gene>
<sequence length="382" mass="43761">MDSQNVTIRKKGIMMNESLDCTFTSSHSTHEYLRRSLPDLSTRDETNNALQEELLDLKIQLERAHNEIDNLLLENNTLKMQTVEQQKTIKQLKTICTSSPIKHKLNHSTPKGKNKASQKNHNVPSEANNSIDSLQDNCQVIEKIVAKRQQEHHIQSIDGAANLVTKTTQPRTEKPQINILGGSQCVGMSSALLSSRTNTKYQKYRISSLVKPHAPSEEILSTCAELDDSDENFVIMCIGENDNNPNKVMIELVSFLKRIKKTNVIILSVLNNKHLNEGMLNKLLRNICSYFDNCTFLNVNANKHFYSRKHCLIHTCKMLNYTIDNTYYTKTFLTHKQPAKNCTPIDKSSHKKNAEQEIKKGTIPYYFPLRKTKHITDDFFRV</sequence>
<feature type="coiled-coil region" evidence="1">
    <location>
        <begin position="47"/>
        <end position="81"/>
    </location>
</feature>
<protein>
    <submittedName>
        <fullName evidence="3">Uncharacterized protein</fullName>
    </submittedName>
</protein>
<name>A0A9P0N7E1_SPOLI</name>
<accession>A0A9P0N7E1</accession>
<feature type="compositionally biased region" description="Basic residues" evidence="2">
    <location>
        <begin position="101"/>
        <end position="118"/>
    </location>
</feature>
<dbReference type="EMBL" id="LR824562">
    <property type="protein sequence ID" value="CAH1647860.1"/>
    <property type="molecule type" value="Genomic_DNA"/>
</dbReference>
<dbReference type="Proteomes" id="UP001153321">
    <property type="component" value="Chromosome Z"/>
</dbReference>
<reference evidence="3" key="1">
    <citation type="submission" date="2022-02" db="EMBL/GenBank/DDBJ databases">
        <authorList>
            <person name="King R."/>
        </authorList>
    </citation>
    <scope>NUCLEOTIDE SEQUENCE</scope>
</reference>
<evidence type="ECO:0000256" key="2">
    <source>
        <dbReference type="SAM" id="MobiDB-lite"/>
    </source>
</evidence>
<organism evidence="3 4">
    <name type="scientific">Spodoptera littoralis</name>
    <name type="common">Egyptian cotton leafworm</name>
    <dbReference type="NCBI Taxonomy" id="7109"/>
    <lineage>
        <taxon>Eukaryota</taxon>
        <taxon>Metazoa</taxon>
        <taxon>Ecdysozoa</taxon>
        <taxon>Arthropoda</taxon>
        <taxon>Hexapoda</taxon>
        <taxon>Insecta</taxon>
        <taxon>Pterygota</taxon>
        <taxon>Neoptera</taxon>
        <taxon>Endopterygota</taxon>
        <taxon>Lepidoptera</taxon>
        <taxon>Glossata</taxon>
        <taxon>Ditrysia</taxon>
        <taxon>Noctuoidea</taxon>
        <taxon>Noctuidae</taxon>
        <taxon>Amphipyrinae</taxon>
        <taxon>Spodoptera</taxon>
    </lineage>
</organism>
<feature type="compositionally biased region" description="Polar residues" evidence="2">
    <location>
        <begin position="119"/>
        <end position="130"/>
    </location>
</feature>
<proteinExistence type="predicted"/>
<evidence type="ECO:0000313" key="3">
    <source>
        <dbReference type="EMBL" id="CAH1647860.1"/>
    </source>
</evidence>
<keyword evidence="4" id="KW-1185">Reference proteome</keyword>